<proteinExistence type="predicted"/>
<sequence>MNRRQRNFIIRWLEFKGVSYLPFGQDELKLTEGIYLKTSIGQAKQLKVDIKKFWEHQAIALDNISWLSPKLERQCNWIWGQLVIEFKQKTKEIYLPPTFSFDTYAFTTKDRYQSIIDFFDYLNVPMAEKLRKVEQLKKNWVENAPQRAKIDWLDIDNKEQCDWIWEHSSKLLDNIFLLAPRDNKEKYHDAILLYDTFLGVFDKDKLKKLKNGWAQQKSRTNQKQKGVISEKSLNKVRKQASKLSITPDELIEKLLLD</sequence>
<protein>
    <submittedName>
        <fullName evidence="1">Uncharacterized protein</fullName>
    </submittedName>
</protein>
<dbReference type="AlphaFoldDB" id="A0AAU6VPI8"/>
<name>A0AAU6VPI8_UNCXX</name>
<evidence type="ECO:0000313" key="1">
    <source>
        <dbReference type="EMBL" id="XAG88474.1"/>
    </source>
</evidence>
<gene>
    <name evidence="1" type="ORF">MRN67_19960</name>
</gene>
<accession>A0AAU6VPI8</accession>
<dbReference type="EMBL" id="CP095355">
    <property type="protein sequence ID" value="XAG88474.1"/>
    <property type="molecule type" value="Genomic_DNA"/>
</dbReference>
<reference evidence="1" key="1">
    <citation type="submission" date="2022-03" db="EMBL/GenBank/DDBJ databases">
        <title>Sea Food Isolates.</title>
        <authorList>
            <person name="Li c."/>
        </authorList>
    </citation>
    <scope>NUCLEOTIDE SEQUENCE</scope>
    <source>
        <strain evidence="1">19CA01SA08</strain>
    </source>
</reference>
<organism evidence="1">
    <name type="scientific">bacterium 19CA01SA08</name>
    <dbReference type="NCBI Taxonomy" id="2920574"/>
    <lineage>
        <taxon>Bacteria</taxon>
    </lineage>
</organism>